<organism evidence="3 4">
    <name type="scientific">Thiospirochaeta perfilievii</name>
    <dbReference type="NCBI Taxonomy" id="252967"/>
    <lineage>
        <taxon>Bacteria</taxon>
        <taxon>Pseudomonadati</taxon>
        <taxon>Spirochaetota</taxon>
        <taxon>Spirochaetia</taxon>
        <taxon>Spirochaetales</taxon>
        <taxon>Spirochaetaceae</taxon>
        <taxon>Thiospirochaeta</taxon>
    </lineage>
</organism>
<keyword evidence="3" id="KW-0378">Hydrolase</keyword>
<accession>A0A5C1QBJ8</accession>
<evidence type="ECO:0000256" key="1">
    <source>
        <dbReference type="SAM" id="Phobius"/>
    </source>
</evidence>
<evidence type="ECO:0000313" key="3">
    <source>
        <dbReference type="EMBL" id="QEN03562.1"/>
    </source>
</evidence>
<dbReference type="KEGG" id="sper:EW093_02220"/>
<protein>
    <submittedName>
        <fullName evidence="3">CPBP family intramembrane metalloprotease</fullName>
    </submittedName>
</protein>
<feature type="domain" description="CAAX prenyl protease 2/Lysostaphin resistance protein A-like" evidence="2">
    <location>
        <begin position="141"/>
        <end position="232"/>
    </location>
</feature>
<evidence type="ECO:0000313" key="4">
    <source>
        <dbReference type="Proteomes" id="UP000323824"/>
    </source>
</evidence>
<keyword evidence="3" id="KW-0645">Protease</keyword>
<dbReference type="GO" id="GO:0006508">
    <property type="term" value="P:proteolysis"/>
    <property type="evidence" value="ECO:0007669"/>
    <property type="project" value="UniProtKB-KW"/>
</dbReference>
<reference evidence="3 4" key="2">
    <citation type="submission" date="2019-09" db="EMBL/GenBank/DDBJ databases">
        <title>Complete Genome Sequence and Methylome Analysis of free living Spirochaetas.</title>
        <authorList>
            <person name="Leshcheva N."/>
            <person name="Mikheeva N."/>
        </authorList>
    </citation>
    <scope>NUCLEOTIDE SEQUENCE [LARGE SCALE GENOMIC DNA]</scope>
    <source>
        <strain evidence="3 4">P</strain>
    </source>
</reference>
<dbReference type="EMBL" id="CP035807">
    <property type="protein sequence ID" value="QEN03562.1"/>
    <property type="molecule type" value="Genomic_DNA"/>
</dbReference>
<keyword evidence="1" id="KW-0472">Membrane</keyword>
<feature type="transmembrane region" description="Helical" evidence="1">
    <location>
        <begin position="31"/>
        <end position="51"/>
    </location>
</feature>
<keyword evidence="3" id="KW-0482">Metalloprotease</keyword>
<sequence length="237" mass="28639">MNKTIILSIIYPLILLVLYRLDIKNKKNINVIVKSIIIQFYYIVVYIINHINIRDIIHYNFNSDNVFLEDILFIMSIILIILFDYLLLKRAIIIIIKSYKSIYIETFFNKKFIFGLYFVLLTILYLLLKFYFLGFDFKNFSPILIFYIILLASLEECIFRLYPLLVIKKNKLITNKFKLQIMYSLIFIVYHLGFNVPQLIYLLFFSQYMFFILEKTRNILFPIIIHALLNIFDYSMI</sequence>
<feature type="transmembrane region" description="Helical" evidence="1">
    <location>
        <begin position="112"/>
        <end position="132"/>
    </location>
</feature>
<feature type="transmembrane region" description="Helical" evidence="1">
    <location>
        <begin position="6"/>
        <end position="22"/>
    </location>
</feature>
<keyword evidence="1" id="KW-0812">Transmembrane</keyword>
<dbReference type="Pfam" id="PF02517">
    <property type="entry name" value="Rce1-like"/>
    <property type="match status" value="1"/>
</dbReference>
<reference evidence="3 4" key="1">
    <citation type="submission" date="2019-02" db="EMBL/GenBank/DDBJ databases">
        <authorList>
            <person name="Fomenkov A."/>
            <person name="Dubinina G."/>
            <person name="Grabovich M."/>
            <person name="Vincze T."/>
            <person name="Roberts R.J."/>
        </authorList>
    </citation>
    <scope>NUCLEOTIDE SEQUENCE [LARGE SCALE GENOMIC DNA]</scope>
    <source>
        <strain evidence="3 4">P</strain>
    </source>
</reference>
<dbReference type="Proteomes" id="UP000323824">
    <property type="component" value="Chromosome"/>
</dbReference>
<feature type="transmembrane region" description="Helical" evidence="1">
    <location>
        <begin position="71"/>
        <end position="92"/>
    </location>
</feature>
<dbReference type="GO" id="GO:0004175">
    <property type="term" value="F:endopeptidase activity"/>
    <property type="evidence" value="ECO:0007669"/>
    <property type="project" value="UniProtKB-ARBA"/>
</dbReference>
<name>A0A5C1QBJ8_9SPIO</name>
<gene>
    <name evidence="3" type="ORF">EW093_02220</name>
</gene>
<proteinExistence type="predicted"/>
<dbReference type="GO" id="GO:0008237">
    <property type="term" value="F:metallopeptidase activity"/>
    <property type="evidence" value="ECO:0007669"/>
    <property type="project" value="UniProtKB-KW"/>
</dbReference>
<dbReference type="GO" id="GO:0080120">
    <property type="term" value="P:CAAX-box protein maturation"/>
    <property type="evidence" value="ECO:0007669"/>
    <property type="project" value="UniProtKB-ARBA"/>
</dbReference>
<dbReference type="InterPro" id="IPR003675">
    <property type="entry name" value="Rce1/LyrA-like_dom"/>
</dbReference>
<evidence type="ECO:0000259" key="2">
    <source>
        <dbReference type="Pfam" id="PF02517"/>
    </source>
</evidence>
<feature type="transmembrane region" description="Helical" evidence="1">
    <location>
        <begin position="144"/>
        <end position="162"/>
    </location>
</feature>
<dbReference type="AlphaFoldDB" id="A0A5C1QBJ8"/>
<feature type="transmembrane region" description="Helical" evidence="1">
    <location>
        <begin position="183"/>
        <end position="213"/>
    </location>
</feature>
<keyword evidence="4" id="KW-1185">Reference proteome</keyword>
<keyword evidence="1" id="KW-1133">Transmembrane helix</keyword>